<dbReference type="InterPro" id="IPR017853">
    <property type="entry name" value="GH"/>
</dbReference>
<dbReference type="RefSeq" id="XP_026534211.1">
    <property type="nucleotide sequence ID" value="XM_026678426.1"/>
</dbReference>
<dbReference type="GO" id="GO:0005615">
    <property type="term" value="C:extracellular space"/>
    <property type="evidence" value="ECO:0007669"/>
    <property type="project" value="TreeGrafter"/>
</dbReference>
<dbReference type="FunFam" id="3.10.50.10:FF:000006">
    <property type="entry name" value="Chitobiase, di-N-acetyl"/>
    <property type="match status" value="1"/>
</dbReference>
<evidence type="ECO:0000313" key="14">
    <source>
        <dbReference type="RefSeq" id="XP_026534211.1"/>
    </source>
</evidence>
<dbReference type="GO" id="GO:0008061">
    <property type="term" value="F:chitin binding"/>
    <property type="evidence" value="ECO:0007669"/>
    <property type="project" value="InterPro"/>
</dbReference>
<evidence type="ECO:0000313" key="13">
    <source>
        <dbReference type="Proteomes" id="UP000504612"/>
    </source>
</evidence>
<dbReference type="GeneID" id="113419163"/>
<dbReference type="InterPro" id="IPR001579">
    <property type="entry name" value="Glyco_hydro_18_chit_AS"/>
</dbReference>
<dbReference type="GO" id="GO:0009313">
    <property type="term" value="P:oligosaccharide catabolic process"/>
    <property type="evidence" value="ECO:0007669"/>
    <property type="project" value="TreeGrafter"/>
</dbReference>
<comment type="subcellular location">
    <subcellularLocation>
        <location evidence="1">Lysosome</location>
    </subcellularLocation>
</comment>
<dbReference type="InterPro" id="IPR001223">
    <property type="entry name" value="Glyco_hydro18_cat"/>
</dbReference>
<dbReference type="Gene3D" id="3.10.50.10">
    <property type="match status" value="1"/>
</dbReference>
<accession>A0A6J1UTA9</accession>
<dbReference type="PROSITE" id="PS01095">
    <property type="entry name" value="GH18_1"/>
    <property type="match status" value="1"/>
</dbReference>
<dbReference type="InterPro" id="IPR029070">
    <property type="entry name" value="Chitinase_insertion_sf"/>
</dbReference>
<evidence type="ECO:0000256" key="1">
    <source>
        <dbReference type="ARBA" id="ARBA00004371"/>
    </source>
</evidence>
<evidence type="ECO:0000256" key="2">
    <source>
        <dbReference type="ARBA" id="ARBA00009336"/>
    </source>
</evidence>
<keyword evidence="3 11" id="KW-0732">Signal</keyword>
<keyword evidence="6" id="KW-0458">Lysosome</keyword>
<keyword evidence="4" id="KW-0378">Hydrolase</keyword>
<evidence type="ECO:0000256" key="10">
    <source>
        <dbReference type="RuleBase" id="RU004453"/>
    </source>
</evidence>
<dbReference type="PROSITE" id="PS51910">
    <property type="entry name" value="GH18_2"/>
    <property type="match status" value="1"/>
</dbReference>
<gene>
    <name evidence="14" type="primary">CTBS</name>
</gene>
<dbReference type="InterPro" id="IPR047898">
    <property type="entry name" value="DIAC_cat"/>
</dbReference>
<dbReference type="Proteomes" id="UP000504612">
    <property type="component" value="Unplaced"/>
</dbReference>
<comment type="similarity">
    <text evidence="2 10">Belongs to the glycosyl hydrolase 18 family.</text>
</comment>
<dbReference type="PANTHER" id="PTHR46290">
    <property type="entry name" value="DI-N-ACETYLCHITOBIASE"/>
    <property type="match status" value="1"/>
</dbReference>
<dbReference type="Gene3D" id="3.20.20.80">
    <property type="entry name" value="Glycosidases"/>
    <property type="match status" value="1"/>
</dbReference>
<feature type="domain" description="GH18" evidence="12">
    <location>
        <begin position="1"/>
        <end position="371"/>
    </location>
</feature>
<dbReference type="InterPro" id="IPR011583">
    <property type="entry name" value="Chitinase_II/V-like_cat"/>
</dbReference>
<reference evidence="14" key="1">
    <citation type="submission" date="2025-08" db="UniProtKB">
        <authorList>
            <consortium name="RefSeq"/>
        </authorList>
    </citation>
    <scope>IDENTIFICATION</scope>
</reference>
<evidence type="ECO:0000256" key="3">
    <source>
        <dbReference type="ARBA" id="ARBA00022729"/>
    </source>
</evidence>
<name>A0A6J1UTA9_9SAUR</name>
<sequence length="408" mass="46105">MKRLLGGGGALPCLALLLRHWLLGSSACPCEQPALCKPISSQRDFEVFVFDVGGKTWKFYDWTQITTVATFGDHDPELICYAHSKRSRVVLKGNISVKKILKPAVRIAWIKQNIGLAKKQYMDGINIDIEQTVKKSSAEYYALTALVKETTEVFHKEIPGSQVTFDVPWSPECIDGRCYNYTGIADSCDFLFVMSYDEQSPLWSNCIAGANAPYKQTLLGYYQYIRMGINPKKLVMGVPWFGYDYICSNLHKDHVCFLAKKVFPGALCNNVIRQTPYRIIMTLEKTSTSGILWDEEQKAPFLEYKDSNGAFHQLWFDNAKSISLKAAYAKERGLRGIGMWNANCLDYSASIAAQQQREAMWKALKGAKFMQEPDLNSDNRITDCKIKTTKHTAYVPQKRIPCSSIAVQ</sequence>
<evidence type="ECO:0000256" key="7">
    <source>
        <dbReference type="ARBA" id="ARBA00023295"/>
    </source>
</evidence>
<evidence type="ECO:0000256" key="9">
    <source>
        <dbReference type="ARBA" id="ARBA00074174"/>
    </source>
</evidence>
<dbReference type="CTD" id="1486"/>
<dbReference type="InterPro" id="IPR051887">
    <property type="entry name" value="GH18_Domain-Containing"/>
</dbReference>
<comment type="function">
    <text evidence="8">Involved in the degradation of asparagine-linked glycoproteins. Hydrolyze of N-acetyl-beta-D-glucosamine (1-4)N-acetylglucosamine chitobiose core from the reducing end of the bond, it requires prior cleavage by glycosylasparaginase.</text>
</comment>
<dbReference type="GO" id="GO:0006032">
    <property type="term" value="P:chitin catabolic process"/>
    <property type="evidence" value="ECO:0007669"/>
    <property type="project" value="TreeGrafter"/>
</dbReference>
<dbReference type="SUPFAM" id="SSF51445">
    <property type="entry name" value="(Trans)glycosidases"/>
    <property type="match status" value="1"/>
</dbReference>
<keyword evidence="7" id="KW-0326">Glycosidase</keyword>
<dbReference type="PANTHER" id="PTHR46290:SF1">
    <property type="entry name" value="DI-N-ACETYLCHITOBIASE"/>
    <property type="match status" value="1"/>
</dbReference>
<evidence type="ECO:0000256" key="4">
    <source>
        <dbReference type="ARBA" id="ARBA00022801"/>
    </source>
</evidence>
<keyword evidence="13" id="KW-1185">Reference proteome</keyword>
<dbReference type="SMART" id="SM00636">
    <property type="entry name" value="Glyco_18"/>
    <property type="match status" value="1"/>
</dbReference>
<proteinExistence type="inferred from homology"/>
<feature type="signal peptide" evidence="11">
    <location>
        <begin position="1"/>
        <end position="27"/>
    </location>
</feature>
<dbReference type="Pfam" id="PF00704">
    <property type="entry name" value="Glyco_hydro_18"/>
    <property type="match status" value="1"/>
</dbReference>
<dbReference type="GO" id="GO:0004568">
    <property type="term" value="F:chitinase activity"/>
    <property type="evidence" value="ECO:0007669"/>
    <property type="project" value="TreeGrafter"/>
</dbReference>
<evidence type="ECO:0000259" key="12">
    <source>
        <dbReference type="PROSITE" id="PS51910"/>
    </source>
</evidence>
<protein>
    <recommendedName>
        <fullName evidence="9">Di-N-acetylchitobiase</fullName>
    </recommendedName>
</protein>
<keyword evidence="5" id="KW-0325">Glycoprotein</keyword>
<evidence type="ECO:0000256" key="11">
    <source>
        <dbReference type="SAM" id="SignalP"/>
    </source>
</evidence>
<organism evidence="13 14">
    <name type="scientific">Notechis scutatus</name>
    <name type="common">mainland tiger snake</name>
    <dbReference type="NCBI Taxonomy" id="8663"/>
    <lineage>
        <taxon>Eukaryota</taxon>
        <taxon>Metazoa</taxon>
        <taxon>Chordata</taxon>
        <taxon>Craniata</taxon>
        <taxon>Vertebrata</taxon>
        <taxon>Euteleostomi</taxon>
        <taxon>Lepidosauria</taxon>
        <taxon>Squamata</taxon>
        <taxon>Bifurcata</taxon>
        <taxon>Unidentata</taxon>
        <taxon>Episquamata</taxon>
        <taxon>Toxicofera</taxon>
        <taxon>Serpentes</taxon>
        <taxon>Colubroidea</taxon>
        <taxon>Elapidae</taxon>
        <taxon>Hydrophiinae</taxon>
        <taxon>Notechis</taxon>
    </lineage>
</organism>
<dbReference type="KEGG" id="nss:113419163"/>
<dbReference type="AlphaFoldDB" id="A0A6J1UTA9"/>
<evidence type="ECO:0000256" key="5">
    <source>
        <dbReference type="ARBA" id="ARBA00023180"/>
    </source>
</evidence>
<evidence type="ECO:0000256" key="6">
    <source>
        <dbReference type="ARBA" id="ARBA00023228"/>
    </source>
</evidence>
<dbReference type="GO" id="GO:0005764">
    <property type="term" value="C:lysosome"/>
    <property type="evidence" value="ECO:0007669"/>
    <property type="project" value="UniProtKB-SubCell"/>
</dbReference>
<dbReference type="FunFam" id="3.20.20.80:FF:000250">
    <property type="entry name" value="Probable di-N-acetylchitobiase 1"/>
    <property type="match status" value="1"/>
</dbReference>
<feature type="chain" id="PRO_5026683126" description="Di-N-acetylchitobiase" evidence="11">
    <location>
        <begin position="28"/>
        <end position="408"/>
    </location>
</feature>
<dbReference type="CDD" id="cd02875">
    <property type="entry name" value="GH18_chitobiase"/>
    <property type="match status" value="1"/>
</dbReference>
<evidence type="ECO:0000256" key="8">
    <source>
        <dbReference type="ARBA" id="ARBA00055477"/>
    </source>
</evidence>